<keyword evidence="2" id="KW-0472">Membrane</keyword>
<feature type="transmembrane region" description="Helical" evidence="2">
    <location>
        <begin position="168"/>
        <end position="189"/>
    </location>
</feature>
<evidence type="ECO:0000313" key="4">
    <source>
        <dbReference type="Proteomes" id="UP000199611"/>
    </source>
</evidence>
<organism evidence="3 4">
    <name type="scientific">Thermodesulforhabdus norvegica</name>
    <dbReference type="NCBI Taxonomy" id="39841"/>
    <lineage>
        <taxon>Bacteria</taxon>
        <taxon>Pseudomonadati</taxon>
        <taxon>Thermodesulfobacteriota</taxon>
        <taxon>Syntrophobacteria</taxon>
        <taxon>Syntrophobacterales</taxon>
        <taxon>Thermodesulforhabdaceae</taxon>
        <taxon>Thermodesulforhabdus</taxon>
    </lineage>
</organism>
<gene>
    <name evidence="3" type="ORF">SAMN05660836_01830</name>
</gene>
<evidence type="ECO:0000256" key="2">
    <source>
        <dbReference type="SAM" id="Phobius"/>
    </source>
</evidence>
<keyword evidence="2" id="KW-1133">Transmembrane helix</keyword>
<proteinExistence type="predicted"/>
<dbReference type="STRING" id="39841.SAMN05660836_01830"/>
<evidence type="ECO:0000256" key="1">
    <source>
        <dbReference type="SAM" id="MobiDB-lite"/>
    </source>
</evidence>
<name>A0A1I4UJ75_9BACT</name>
<accession>A0A1I4UJ75</accession>
<keyword evidence="2" id="KW-0812">Transmembrane</keyword>
<feature type="transmembrane region" description="Helical" evidence="2">
    <location>
        <begin position="127"/>
        <end position="148"/>
    </location>
</feature>
<feature type="transmembrane region" description="Helical" evidence="2">
    <location>
        <begin position="67"/>
        <end position="90"/>
    </location>
</feature>
<sequence length="275" mass="30827">MEKKEKSRGGGVSSFFSIEERKEILRKYLYFLGWLEVLIFVGCWIYQLGSYETPGAGPVDIPFPWKAYFALAFLAPIATTFIIGTILVGFNRYFGEGEIAPGPAGSEFPEEAESSEKIRKLYRIVRWFHHVPFLGLLLLLGMAVGFFYKLDTILALIGTFGEQTIKAILILLVSLLALVSCFAMILILLNYRLRKRAMEYQFRSEMAEKFGLIILEDNTVIDRNGRLLIQGKKWKKALPSLATAAQKGQESPESEQKSLPYAPGSPHVASAGNTE</sequence>
<dbReference type="RefSeq" id="WP_093395202.1">
    <property type="nucleotide sequence ID" value="NZ_FOUU01000006.1"/>
</dbReference>
<protein>
    <submittedName>
        <fullName evidence="3">Uncharacterized protein</fullName>
    </submittedName>
</protein>
<dbReference type="Proteomes" id="UP000199611">
    <property type="component" value="Unassembled WGS sequence"/>
</dbReference>
<reference evidence="3 4" key="1">
    <citation type="submission" date="2016-10" db="EMBL/GenBank/DDBJ databases">
        <authorList>
            <person name="de Groot N.N."/>
        </authorList>
    </citation>
    <scope>NUCLEOTIDE SEQUENCE [LARGE SCALE GENOMIC DNA]</scope>
    <source>
        <strain evidence="3 4">DSM 9990</strain>
    </source>
</reference>
<dbReference type="OrthoDB" id="5415347at2"/>
<evidence type="ECO:0000313" key="3">
    <source>
        <dbReference type="EMBL" id="SFM89008.1"/>
    </source>
</evidence>
<feature type="region of interest" description="Disordered" evidence="1">
    <location>
        <begin position="240"/>
        <end position="275"/>
    </location>
</feature>
<feature type="transmembrane region" description="Helical" evidence="2">
    <location>
        <begin position="28"/>
        <end position="47"/>
    </location>
</feature>
<dbReference type="EMBL" id="FOUU01000006">
    <property type="protein sequence ID" value="SFM89008.1"/>
    <property type="molecule type" value="Genomic_DNA"/>
</dbReference>
<dbReference type="AlphaFoldDB" id="A0A1I4UJ75"/>
<keyword evidence="4" id="KW-1185">Reference proteome</keyword>